<accession>A0A316E2A3</accession>
<dbReference type="InterPro" id="IPR001584">
    <property type="entry name" value="Integrase_cat-core"/>
</dbReference>
<dbReference type="Proteomes" id="UP000245667">
    <property type="component" value="Unassembled WGS sequence"/>
</dbReference>
<dbReference type="AlphaFoldDB" id="A0A316E2A3"/>
<dbReference type="GO" id="GO:0003676">
    <property type="term" value="F:nucleic acid binding"/>
    <property type="evidence" value="ECO:0007669"/>
    <property type="project" value="InterPro"/>
</dbReference>
<dbReference type="OrthoDB" id="612554at2"/>
<organism evidence="3 4">
    <name type="scientific">Maribacter polysiphoniae</name>
    <dbReference type="NCBI Taxonomy" id="429344"/>
    <lineage>
        <taxon>Bacteria</taxon>
        <taxon>Pseudomonadati</taxon>
        <taxon>Bacteroidota</taxon>
        <taxon>Flavobacteriia</taxon>
        <taxon>Flavobacteriales</taxon>
        <taxon>Flavobacteriaceae</taxon>
        <taxon>Maribacter</taxon>
    </lineage>
</organism>
<evidence type="ECO:0000313" key="3">
    <source>
        <dbReference type="EMBL" id="PWK22853.1"/>
    </source>
</evidence>
<sequence>MEKGYLRIINNDTYVSKQFLVDNGYNPRTLENHLSRYNKGKAFSFANKKELGDNMIWIFYNSIPKNLILKYGLPRNSDEAKKILNNAIPDDLDRGNSYWEGQFKKFWFEKGNWVRYLPMYSGYLLGENQKRAYAKTHYIVNLTIRLRYKGVPKIELYNAYMKLPHIIFKTNSYRYFWEKMKQCEKKGIPETLIHDFKINGREPYKVSIMVRGLIQLYYGTPKGYNIPKIHKLVNSDLRARGLLTISLSTVYKICSDVEMKNRWDALRYGKAYAKNNLFPYLEREEPEAVGDVYEIDSTRINFPFKEDGEIRYLNLCAMMDVHTRKIVGYSFADSENFEAVKECLKIAFIENHVVPNHIVCDNGSAYTNYKFENLTNLLNDFGVNVRHCKVDNPGDKGHIERWFGILQESYLNNHVGFLGEGIKSKRKNGRKNRHLEALYKSKKYLISRIEFIDLIKEEINNYNTNYSKVVDGIPDKLFRAGKKGITRTFKNFDIAFIFGKMKRIKVSRSKVKFVLDGRKYAYTIWSSKWANKLNRTKVHVYYQPLAMEEINLFDSQGNFLINLQRDKSIKQITYTNNEIKAYQHFHEKMTKRIKDNFEGIFEKAVDTEEYLSELPNLSMDDELIEKMKAIRMQDKGLIRDALKDYRLKELDDKGFFDTIGNNPYTGELKIYTPKPKRNTKFKILKDETTSKK</sequence>
<evidence type="ECO:0000259" key="1">
    <source>
        <dbReference type="PROSITE" id="PS50994"/>
    </source>
</evidence>
<dbReference type="PROSITE" id="PS50994">
    <property type="entry name" value="INTEGRASE"/>
    <property type="match status" value="1"/>
</dbReference>
<reference evidence="2 5" key="2">
    <citation type="submission" date="2020-07" db="EMBL/GenBank/DDBJ databases">
        <title>The draft genome sequence of Maribacter polysiphoniae KCTC 22021.</title>
        <authorList>
            <person name="Mu L."/>
        </authorList>
    </citation>
    <scope>NUCLEOTIDE SEQUENCE [LARGE SCALE GENOMIC DNA]</scope>
    <source>
        <strain evidence="2 5">KCTC 22021</strain>
    </source>
</reference>
<evidence type="ECO:0000313" key="5">
    <source>
        <dbReference type="Proteomes" id="UP000651837"/>
    </source>
</evidence>
<comment type="caution">
    <text evidence="3">The sequence shown here is derived from an EMBL/GenBank/DDBJ whole genome shotgun (WGS) entry which is preliminary data.</text>
</comment>
<dbReference type="EMBL" id="JACWLN010000005">
    <property type="protein sequence ID" value="MBD1261521.1"/>
    <property type="molecule type" value="Genomic_DNA"/>
</dbReference>
<feature type="domain" description="Integrase catalytic" evidence="1">
    <location>
        <begin position="282"/>
        <end position="482"/>
    </location>
</feature>
<name>A0A316E2A3_9FLAO</name>
<proteinExistence type="predicted"/>
<dbReference type="RefSeq" id="WP_109651634.1">
    <property type="nucleotide sequence ID" value="NZ_JACWLN010000005.1"/>
</dbReference>
<dbReference type="SUPFAM" id="SSF53098">
    <property type="entry name" value="Ribonuclease H-like"/>
    <property type="match status" value="1"/>
</dbReference>
<protein>
    <submittedName>
        <fullName evidence="3">Integrase-like protein</fullName>
    </submittedName>
    <submittedName>
        <fullName evidence="2">Transposase family protein</fullName>
    </submittedName>
</protein>
<dbReference type="InterPro" id="IPR036397">
    <property type="entry name" value="RNaseH_sf"/>
</dbReference>
<dbReference type="Pfam" id="PF00665">
    <property type="entry name" value="rve"/>
    <property type="match status" value="1"/>
</dbReference>
<dbReference type="Proteomes" id="UP000651837">
    <property type="component" value="Unassembled WGS sequence"/>
</dbReference>
<evidence type="ECO:0000313" key="2">
    <source>
        <dbReference type="EMBL" id="MBD1261521.1"/>
    </source>
</evidence>
<dbReference type="Gene3D" id="3.30.420.10">
    <property type="entry name" value="Ribonuclease H-like superfamily/Ribonuclease H"/>
    <property type="match status" value="1"/>
</dbReference>
<gene>
    <name evidence="2" type="ORF">HZY62_13030</name>
    <name evidence="3" type="ORF">LX92_02791</name>
</gene>
<keyword evidence="5" id="KW-1185">Reference proteome</keyword>
<evidence type="ECO:0000313" key="4">
    <source>
        <dbReference type="Proteomes" id="UP000245667"/>
    </source>
</evidence>
<dbReference type="EMBL" id="QGGQ01000006">
    <property type="protein sequence ID" value="PWK22853.1"/>
    <property type="molecule type" value="Genomic_DNA"/>
</dbReference>
<dbReference type="GO" id="GO:0015074">
    <property type="term" value="P:DNA integration"/>
    <property type="evidence" value="ECO:0007669"/>
    <property type="project" value="InterPro"/>
</dbReference>
<reference evidence="3 4" key="1">
    <citation type="submission" date="2018-05" db="EMBL/GenBank/DDBJ databases">
        <title>Genomic Encyclopedia of Archaeal and Bacterial Type Strains, Phase II (KMG-II): from individual species to whole genera.</title>
        <authorList>
            <person name="Goeker M."/>
        </authorList>
    </citation>
    <scope>NUCLEOTIDE SEQUENCE [LARGE SCALE GENOMIC DNA]</scope>
    <source>
        <strain evidence="3 4">DSM 23514</strain>
    </source>
</reference>
<dbReference type="InterPro" id="IPR012337">
    <property type="entry name" value="RNaseH-like_sf"/>
</dbReference>